<dbReference type="SUPFAM" id="SSF82861">
    <property type="entry name" value="Mechanosensitive channel protein MscS (YggB), transmembrane region"/>
    <property type="match status" value="1"/>
</dbReference>
<dbReference type="InterPro" id="IPR011066">
    <property type="entry name" value="MscS_channel_C_sf"/>
</dbReference>
<feature type="transmembrane region" description="Helical" evidence="8">
    <location>
        <begin position="377"/>
        <end position="398"/>
    </location>
</feature>
<evidence type="ECO:0000259" key="11">
    <source>
        <dbReference type="Pfam" id="PF21088"/>
    </source>
</evidence>
<evidence type="ECO:0000256" key="5">
    <source>
        <dbReference type="ARBA" id="ARBA00022989"/>
    </source>
</evidence>
<dbReference type="Pfam" id="PF21088">
    <property type="entry name" value="MS_channel_1st"/>
    <property type="match status" value="1"/>
</dbReference>
<dbReference type="Gene3D" id="1.10.287.1260">
    <property type="match status" value="1"/>
</dbReference>
<name>A0A1M7I9R2_9GAMM</name>
<feature type="transmembrane region" description="Helical" evidence="8">
    <location>
        <begin position="513"/>
        <end position="535"/>
    </location>
</feature>
<dbReference type="Pfam" id="PF00924">
    <property type="entry name" value="MS_channel_2nd"/>
    <property type="match status" value="1"/>
</dbReference>
<organism evidence="12 13">
    <name type="scientific">Vreelandella subglaciescola</name>
    <dbReference type="NCBI Taxonomy" id="29571"/>
    <lineage>
        <taxon>Bacteria</taxon>
        <taxon>Pseudomonadati</taxon>
        <taxon>Pseudomonadota</taxon>
        <taxon>Gammaproteobacteria</taxon>
        <taxon>Oceanospirillales</taxon>
        <taxon>Halomonadaceae</taxon>
        <taxon>Vreelandella</taxon>
    </lineage>
</organism>
<feature type="transmembrane region" description="Helical" evidence="8">
    <location>
        <begin position="296"/>
        <end position="317"/>
    </location>
</feature>
<evidence type="ECO:0000256" key="2">
    <source>
        <dbReference type="ARBA" id="ARBA00008017"/>
    </source>
</evidence>
<keyword evidence="4 8" id="KW-0812">Transmembrane</keyword>
<dbReference type="GO" id="GO:0008381">
    <property type="term" value="F:mechanosensitive monoatomic ion channel activity"/>
    <property type="evidence" value="ECO:0007669"/>
    <property type="project" value="InterPro"/>
</dbReference>
<keyword evidence="6 8" id="KW-0472">Membrane</keyword>
<sequence>MRQHTTALSALIFALFISILTATLMAAPAHAQGVSLPGLSGDTAKAEKADNASFQQSLDDVIATLEDGQQREQLLESLRELKTAADASSEGGSRQGLLGALADTLTDINEQAQAGDSPAEQWSQQLHQGFDELRELVNRPGRAGIIRTTADGAVLGIIWTVLLVVMIAAGRLLATREGWPHDLPRDPRGGLMAIHFFRRMLPWALAFAVVLGLGQVMSASAGRTMVLVLAYVCLCGRALSVVFETVIAFFSRGHRFIAVRLLQQRALRGLFVIGALIALGDAVNSSRLVGMLGEDFSGLVSVLANMLAALLSARFIIKFKRPIRHLICNRPYRQRRDSGTAIELSRALGGLWHIPALLLVGGSLLAIFITVGDVGTALARSIVSASLLVLTLVITGLLRRHAERRRKRRRPPRYREYRRRLERFGFVLAHICSWVVFAELFMQVWGNSLFGLGQQGVASARIGEALLSLGATVLLAWLVWIFADTAIQRGLVSSTRSRGRRVNQARAQTITPMIRNVIFVTILIIAGIAGLANLGVNVTPLLAGAGVIGLAIGFGAQTLVQDLITGIFILIEDSLAVDDFVQINSHMGTVEGLTLRTVRLRDLDGIVHIITFSRIDSIHNMSRQFGIALLKIRIPYAMRIDDAITLMQETAQELRNDPMMRHYIWSPLEMQGIHAFEDGCPILRMRFRTAPEMQWDVSRAFNLMLKQRMENQEIDLGVPRISLSMEARSERQQNDDDITTLEEAPAQGEAADADAGGGDDDPEVTHRPTPPKPAPMPTKQEKSREQALTRTKPQAQGKPSGETRTDGSNDGDGD</sequence>
<dbReference type="SUPFAM" id="SSF82689">
    <property type="entry name" value="Mechanosensitive channel protein MscS (YggB), C-terminal domain"/>
    <property type="match status" value="1"/>
</dbReference>
<proteinExistence type="inferred from homology"/>
<evidence type="ECO:0000313" key="12">
    <source>
        <dbReference type="EMBL" id="SHM37323.1"/>
    </source>
</evidence>
<dbReference type="PANTHER" id="PTHR30460:SF0">
    <property type="entry name" value="MODERATE CONDUCTANCE MECHANOSENSITIVE CHANNEL YBIO"/>
    <property type="match status" value="1"/>
</dbReference>
<evidence type="ECO:0000256" key="9">
    <source>
        <dbReference type="SAM" id="SignalP"/>
    </source>
</evidence>
<keyword evidence="3" id="KW-1003">Cell membrane</keyword>
<gene>
    <name evidence="12" type="ORF">SAMN05878437_2637</name>
</gene>
<evidence type="ECO:0000256" key="8">
    <source>
        <dbReference type="SAM" id="Phobius"/>
    </source>
</evidence>
<feature type="transmembrane region" description="Helical" evidence="8">
    <location>
        <begin position="465"/>
        <end position="492"/>
    </location>
</feature>
<accession>A0A1M7I9R2</accession>
<keyword evidence="13" id="KW-1185">Reference proteome</keyword>
<dbReference type="Gene3D" id="2.30.30.60">
    <property type="match status" value="1"/>
</dbReference>
<evidence type="ECO:0000313" key="13">
    <source>
        <dbReference type="Proteomes" id="UP000190911"/>
    </source>
</evidence>
<dbReference type="InterPro" id="IPR006685">
    <property type="entry name" value="MscS_channel_2nd"/>
</dbReference>
<feature type="signal peptide" evidence="9">
    <location>
        <begin position="1"/>
        <end position="26"/>
    </location>
</feature>
<evidence type="ECO:0000256" key="7">
    <source>
        <dbReference type="SAM" id="MobiDB-lite"/>
    </source>
</evidence>
<feature type="domain" description="Mechanosensitive ion channel transmembrane helices 2/3" evidence="11">
    <location>
        <begin position="516"/>
        <end position="557"/>
    </location>
</feature>
<dbReference type="STRING" id="29571.SAMN05878437_2637"/>
<dbReference type="Proteomes" id="UP000190911">
    <property type="component" value="Chromosome I"/>
</dbReference>
<feature type="domain" description="Mechanosensitive ion channel MscS" evidence="10">
    <location>
        <begin position="558"/>
        <end position="623"/>
    </location>
</feature>
<dbReference type="RefSeq" id="WP_079554311.1">
    <property type="nucleotide sequence ID" value="NZ_LT670847.1"/>
</dbReference>
<keyword evidence="5 8" id="KW-1133">Transmembrane helix</keyword>
<feature type="transmembrane region" description="Helical" evidence="8">
    <location>
        <begin position="228"/>
        <end position="250"/>
    </location>
</feature>
<feature type="transmembrane region" description="Helical" evidence="8">
    <location>
        <begin position="270"/>
        <end position="290"/>
    </location>
</feature>
<dbReference type="SUPFAM" id="SSF50182">
    <property type="entry name" value="Sm-like ribonucleoproteins"/>
    <property type="match status" value="1"/>
</dbReference>
<evidence type="ECO:0000259" key="10">
    <source>
        <dbReference type="Pfam" id="PF00924"/>
    </source>
</evidence>
<dbReference type="InParanoid" id="A0A1M7I9R2"/>
<dbReference type="GO" id="GO:0005886">
    <property type="term" value="C:plasma membrane"/>
    <property type="evidence" value="ECO:0007669"/>
    <property type="project" value="UniProtKB-SubCell"/>
</dbReference>
<dbReference type="PANTHER" id="PTHR30460">
    <property type="entry name" value="MODERATE CONDUCTANCE MECHANOSENSITIVE CHANNEL YBIO"/>
    <property type="match status" value="1"/>
</dbReference>
<dbReference type="InterPro" id="IPR045276">
    <property type="entry name" value="YbiO_bact"/>
</dbReference>
<dbReference type="Gene3D" id="3.30.70.100">
    <property type="match status" value="1"/>
</dbReference>
<keyword evidence="9" id="KW-0732">Signal</keyword>
<reference evidence="12 13" key="1">
    <citation type="submission" date="2016-11" db="EMBL/GenBank/DDBJ databases">
        <authorList>
            <person name="Jaros S."/>
            <person name="Januszkiewicz K."/>
            <person name="Wedrychowicz H."/>
        </authorList>
    </citation>
    <scope>NUCLEOTIDE SEQUENCE [LARGE SCALE GENOMIC DNA]</scope>
    <source>
        <strain evidence="12 13">ACAM 12</strain>
    </source>
</reference>
<feature type="region of interest" description="Disordered" evidence="7">
    <location>
        <begin position="746"/>
        <end position="814"/>
    </location>
</feature>
<dbReference type="InterPro" id="IPR010920">
    <property type="entry name" value="LSM_dom_sf"/>
</dbReference>
<evidence type="ECO:0000256" key="3">
    <source>
        <dbReference type="ARBA" id="ARBA00022475"/>
    </source>
</evidence>
<comment type="similarity">
    <text evidence="2">Belongs to the MscS (TC 1.A.23) family.</text>
</comment>
<feature type="transmembrane region" description="Helical" evidence="8">
    <location>
        <begin position="201"/>
        <end position="222"/>
    </location>
</feature>
<evidence type="ECO:0000256" key="1">
    <source>
        <dbReference type="ARBA" id="ARBA00004651"/>
    </source>
</evidence>
<feature type="chain" id="PRO_5013087985" evidence="9">
    <location>
        <begin position="27"/>
        <end position="814"/>
    </location>
</feature>
<comment type="subcellular location">
    <subcellularLocation>
        <location evidence="1">Cell membrane</location>
        <topology evidence="1">Multi-pass membrane protein</topology>
    </subcellularLocation>
</comment>
<dbReference type="InterPro" id="IPR049142">
    <property type="entry name" value="MS_channel_1st"/>
</dbReference>
<protein>
    <submittedName>
        <fullName evidence="12">Small-conductance mechanosensitive channel</fullName>
    </submittedName>
</protein>
<dbReference type="AlphaFoldDB" id="A0A1M7I9R2"/>
<feature type="transmembrane region" description="Helical" evidence="8">
    <location>
        <begin position="351"/>
        <end position="371"/>
    </location>
</feature>
<feature type="transmembrane region" description="Helical" evidence="8">
    <location>
        <begin position="152"/>
        <end position="174"/>
    </location>
</feature>
<evidence type="ECO:0000256" key="4">
    <source>
        <dbReference type="ARBA" id="ARBA00022692"/>
    </source>
</evidence>
<dbReference type="EMBL" id="LT670847">
    <property type="protein sequence ID" value="SHM37323.1"/>
    <property type="molecule type" value="Genomic_DNA"/>
</dbReference>
<feature type="transmembrane region" description="Helical" evidence="8">
    <location>
        <begin position="424"/>
        <end position="445"/>
    </location>
</feature>
<evidence type="ECO:0000256" key="6">
    <source>
        <dbReference type="ARBA" id="ARBA00023136"/>
    </source>
</evidence>
<dbReference type="InterPro" id="IPR023408">
    <property type="entry name" value="MscS_beta-dom_sf"/>
</dbReference>
<dbReference type="InterPro" id="IPR011014">
    <property type="entry name" value="MscS_channel_TM-2"/>
</dbReference>